<dbReference type="OrthoDB" id="9780217at2"/>
<feature type="binding site" evidence="2">
    <location>
        <begin position="241"/>
        <end position="244"/>
    </location>
    <ligand>
        <name>substrate</name>
    </ligand>
</feature>
<name>A0A396RRW6_9SPHN</name>
<dbReference type="RefSeq" id="WP_118862803.1">
    <property type="nucleotide sequence ID" value="NZ_QWLV01000001.1"/>
</dbReference>
<dbReference type="Proteomes" id="UP000266693">
    <property type="component" value="Unassembled WGS sequence"/>
</dbReference>
<accession>A0A396RRW6</accession>
<protein>
    <submittedName>
        <fullName evidence="4">N(4)-(Beta-N-acetylglucosaminyl)-L-asparaginase</fullName>
    </submittedName>
</protein>
<dbReference type="PANTHER" id="PTHR10188">
    <property type="entry name" value="L-ASPARAGINASE"/>
    <property type="match status" value="1"/>
</dbReference>
<evidence type="ECO:0000313" key="5">
    <source>
        <dbReference type="Proteomes" id="UP000266693"/>
    </source>
</evidence>
<dbReference type="InterPro" id="IPR006311">
    <property type="entry name" value="TAT_signal"/>
</dbReference>
<organism evidence="4 5">
    <name type="scientific">Sphingomonas gilva</name>
    <dbReference type="NCBI Taxonomy" id="2305907"/>
    <lineage>
        <taxon>Bacteria</taxon>
        <taxon>Pseudomonadati</taxon>
        <taxon>Pseudomonadota</taxon>
        <taxon>Alphaproteobacteria</taxon>
        <taxon>Sphingomonadales</taxon>
        <taxon>Sphingomonadaceae</taxon>
        <taxon>Sphingomonas</taxon>
    </lineage>
</organism>
<dbReference type="AlphaFoldDB" id="A0A396RRW6"/>
<comment type="caution">
    <text evidence="4">The sequence shown here is derived from an EMBL/GenBank/DDBJ whole genome shotgun (WGS) entry which is preliminary data.</text>
</comment>
<dbReference type="CDD" id="cd04513">
    <property type="entry name" value="Glycosylasparaginase"/>
    <property type="match status" value="1"/>
</dbReference>
<feature type="active site" description="Nucleophile" evidence="1">
    <location>
        <position position="190"/>
    </location>
</feature>
<dbReference type="PROSITE" id="PS51318">
    <property type="entry name" value="TAT"/>
    <property type="match status" value="1"/>
</dbReference>
<dbReference type="Gene3D" id="3.60.20.30">
    <property type="entry name" value="(Glycosyl)asparaginase"/>
    <property type="match status" value="1"/>
</dbReference>
<evidence type="ECO:0000256" key="1">
    <source>
        <dbReference type="PIRSR" id="PIRSR600246-1"/>
    </source>
</evidence>
<dbReference type="Pfam" id="PF01112">
    <property type="entry name" value="Asparaginase_2"/>
    <property type="match status" value="1"/>
</dbReference>
<evidence type="ECO:0000313" key="4">
    <source>
        <dbReference type="EMBL" id="RHW19298.1"/>
    </source>
</evidence>
<gene>
    <name evidence="4" type="ORF">D1610_04105</name>
</gene>
<dbReference type="PANTHER" id="PTHR10188:SF6">
    <property type="entry name" value="N(4)-(BETA-N-ACETYLGLUCOSAMINYL)-L-ASPARAGINASE"/>
    <property type="match status" value="1"/>
</dbReference>
<evidence type="ECO:0000256" key="3">
    <source>
        <dbReference type="PIRSR" id="PIRSR600246-3"/>
    </source>
</evidence>
<dbReference type="EMBL" id="QWLV01000001">
    <property type="protein sequence ID" value="RHW19298.1"/>
    <property type="molecule type" value="Genomic_DNA"/>
</dbReference>
<dbReference type="SUPFAM" id="SSF56235">
    <property type="entry name" value="N-terminal nucleophile aminohydrolases (Ntn hydrolases)"/>
    <property type="match status" value="1"/>
</dbReference>
<dbReference type="GO" id="GO:0016811">
    <property type="term" value="F:hydrolase activity, acting on carbon-nitrogen (but not peptide) bonds, in linear amides"/>
    <property type="evidence" value="ECO:0007669"/>
    <property type="project" value="UniProtKB-ARBA"/>
</dbReference>
<feature type="binding site" evidence="2">
    <location>
        <begin position="218"/>
        <end position="221"/>
    </location>
    <ligand>
        <name>substrate</name>
    </ligand>
</feature>
<keyword evidence="5" id="KW-1185">Reference proteome</keyword>
<sequence>MNEAISRRTALTLGGATLTAGATRAAAADDPVAVVSTWDFGKAANAAALVRLRAGDTALDAVEAGARVPEADPANHSVGLGGYPDRDGNVTLDAIIMDDRGSVGAVAALEHVVHAISVARLVMEKTPHTLLVGEGATRFALDQGMRRTRLLTPDAEKAWREWLRTARYQPVANVENRLPAPPGSALNHDTIGILARTLDGHMAAACTTSGMAFKMRGRVGDSPQAGSGLFIERGVGAAAATGVGEEVTRIAGTARVVGSMRAGLSPQAACEEAVRHIARLRGEAIMGLQVGFLALGHDGRVGAYALLPGFTYAVTRHSGAAEILPAASLFTPPA</sequence>
<feature type="site" description="Cleavage; by autolysis" evidence="3">
    <location>
        <begin position="189"/>
        <end position="190"/>
    </location>
</feature>
<dbReference type="GO" id="GO:0005737">
    <property type="term" value="C:cytoplasm"/>
    <property type="evidence" value="ECO:0007669"/>
    <property type="project" value="TreeGrafter"/>
</dbReference>
<dbReference type="InterPro" id="IPR000246">
    <property type="entry name" value="Peptidase_T2"/>
</dbReference>
<dbReference type="InterPro" id="IPR029055">
    <property type="entry name" value="Ntn_hydrolases_N"/>
</dbReference>
<proteinExistence type="predicted"/>
<reference evidence="4 5" key="1">
    <citation type="submission" date="2018-08" db="EMBL/GenBank/DDBJ databases">
        <title>The multiple taxonomic identification of Sphingomonas gilva.</title>
        <authorList>
            <person name="Zhu D."/>
            <person name="Zheng S."/>
        </authorList>
    </citation>
    <scope>NUCLEOTIDE SEQUENCE [LARGE SCALE GENOMIC DNA]</scope>
    <source>
        <strain evidence="4 5">ZDH117</strain>
    </source>
</reference>
<evidence type="ECO:0000256" key="2">
    <source>
        <dbReference type="PIRSR" id="PIRSR600246-2"/>
    </source>
</evidence>